<organism evidence="4 5">
    <name type="scientific">Natronoglycomyces albus</name>
    <dbReference type="NCBI Taxonomy" id="2811108"/>
    <lineage>
        <taxon>Bacteria</taxon>
        <taxon>Bacillati</taxon>
        <taxon>Actinomycetota</taxon>
        <taxon>Actinomycetes</taxon>
        <taxon>Glycomycetales</taxon>
        <taxon>Glycomycetaceae</taxon>
        <taxon>Natronoglycomyces</taxon>
    </lineage>
</organism>
<feature type="transmembrane region" description="Helical" evidence="3">
    <location>
        <begin position="26"/>
        <end position="45"/>
    </location>
</feature>
<dbReference type="PROSITE" id="PS00379">
    <property type="entry name" value="CDP_ALCOHOL_P_TRANSF"/>
    <property type="match status" value="1"/>
</dbReference>
<sequence length="222" mass="23498">MANQRGAAYFSLAAYRLGWAPTHLTLINLFLGLSASALVIGYAGPAAESGWAWWPIALAVTLMWQVAYMFDCADGQLARATGTGSAAGARVDILCDVAIQASFVAAIVTVVHAYWPHTPVWISAAFAALWMVNLVTSVLASSDTHDSLINNDSLPIRIAKLIRDFSFIIIVVGVALALWPESLLGIMIFFGAVNGLFLLASIAVAARKALRPAAVASHDTGE</sequence>
<comment type="similarity">
    <text evidence="2">Belongs to the CDP-alcohol phosphatidyltransferase class-I family.</text>
</comment>
<keyword evidence="1 2" id="KW-0808">Transferase</keyword>
<name>A0A895XP11_9ACTN</name>
<dbReference type="InterPro" id="IPR000462">
    <property type="entry name" value="CDP-OH_P_trans"/>
</dbReference>
<dbReference type="AlphaFoldDB" id="A0A895XP11"/>
<dbReference type="GO" id="GO:0016020">
    <property type="term" value="C:membrane"/>
    <property type="evidence" value="ECO:0007669"/>
    <property type="project" value="InterPro"/>
</dbReference>
<keyword evidence="3" id="KW-0472">Membrane</keyword>
<feature type="transmembrane region" description="Helical" evidence="3">
    <location>
        <begin position="91"/>
        <end position="115"/>
    </location>
</feature>
<keyword evidence="3" id="KW-0812">Transmembrane</keyword>
<dbReference type="Pfam" id="PF01066">
    <property type="entry name" value="CDP-OH_P_transf"/>
    <property type="match status" value="1"/>
</dbReference>
<dbReference type="EMBL" id="CP070496">
    <property type="protein sequence ID" value="QSB07094.1"/>
    <property type="molecule type" value="Genomic_DNA"/>
</dbReference>
<evidence type="ECO:0000313" key="5">
    <source>
        <dbReference type="Proteomes" id="UP000662939"/>
    </source>
</evidence>
<dbReference type="GO" id="GO:0016780">
    <property type="term" value="F:phosphotransferase activity, for other substituted phosphate groups"/>
    <property type="evidence" value="ECO:0007669"/>
    <property type="project" value="InterPro"/>
</dbReference>
<feature type="transmembrane region" description="Helical" evidence="3">
    <location>
        <begin position="185"/>
        <end position="206"/>
    </location>
</feature>
<evidence type="ECO:0000256" key="1">
    <source>
        <dbReference type="ARBA" id="ARBA00022679"/>
    </source>
</evidence>
<evidence type="ECO:0000256" key="3">
    <source>
        <dbReference type="SAM" id="Phobius"/>
    </source>
</evidence>
<dbReference type="InterPro" id="IPR048254">
    <property type="entry name" value="CDP_ALCOHOL_P_TRANSF_CS"/>
</dbReference>
<dbReference type="InterPro" id="IPR043130">
    <property type="entry name" value="CDP-OH_PTrfase_TM_dom"/>
</dbReference>
<accession>A0A895XP11</accession>
<evidence type="ECO:0000256" key="2">
    <source>
        <dbReference type="RuleBase" id="RU003750"/>
    </source>
</evidence>
<protein>
    <submittedName>
        <fullName evidence="4">CDP-alcohol phosphatidyltransferase family protein</fullName>
    </submittedName>
</protein>
<keyword evidence="3" id="KW-1133">Transmembrane helix</keyword>
<dbReference type="Proteomes" id="UP000662939">
    <property type="component" value="Chromosome"/>
</dbReference>
<proteinExistence type="inferred from homology"/>
<dbReference type="GO" id="GO:0008654">
    <property type="term" value="P:phospholipid biosynthetic process"/>
    <property type="evidence" value="ECO:0007669"/>
    <property type="project" value="InterPro"/>
</dbReference>
<keyword evidence="5" id="KW-1185">Reference proteome</keyword>
<feature type="transmembrane region" description="Helical" evidence="3">
    <location>
        <begin position="121"/>
        <end position="140"/>
    </location>
</feature>
<dbReference type="Gene3D" id="1.20.120.1760">
    <property type="match status" value="1"/>
</dbReference>
<feature type="transmembrane region" description="Helical" evidence="3">
    <location>
        <begin position="161"/>
        <end position="179"/>
    </location>
</feature>
<evidence type="ECO:0000313" key="4">
    <source>
        <dbReference type="EMBL" id="QSB07094.1"/>
    </source>
</evidence>
<dbReference type="KEGG" id="nav:JQS30_14830"/>
<gene>
    <name evidence="4" type="ORF">JQS30_14830</name>
</gene>
<feature type="transmembrane region" description="Helical" evidence="3">
    <location>
        <begin position="51"/>
        <end position="70"/>
    </location>
</feature>
<reference evidence="4" key="1">
    <citation type="submission" date="2021-02" db="EMBL/GenBank/DDBJ databases">
        <title>Natronoglycomyces albus gen. nov., sp. nov, a haloalkaliphilic actinobacterium from a soda solonchak soil.</title>
        <authorList>
            <person name="Sorokin D.Y."/>
            <person name="Khijniak T.V."/>
            <person name="Zakharycheva A.P."/>
            <person name="Boueva O.V."/>
            <person name="Ariskina E.V."/>
            <person name="Hahnke R.L."/>
            <person name="Bunk B."/>
            <person name="Sproer C."/>
            <person name="Schumann P."/>
            <person name="Evtushenko L.I."/>
            <person name="Kublanov I.V."/>
        </authorList>
    </citation>
    <scope>NUCLEOTIDE SEQUENCE</scope>
    <source>
        <strain evidence="4">DSM 106290</strain>
    </source>
</reference>